<feature type="signal peptide" evidence="2">
    <location>
        <begin position="1"/>
        <end position="19"/>
    </location>
</feature>
<evidence type="ECO:0000256" key="1">
    <source>
        <dbReference type="ARBA" id="ARBA00022729"/>
    </source>
</evidence>
<dbReference type="STRING" id="1107311.Q767_08645"/>
<evidence type="ECO:0000313" key="5">
    <source>
        <dbReference type="Proteomes" id="UP000030149"/>
    </source>
</evidence>
<dbReference type="eggNOG" id="COG4733">
    <property type="taxonomic scope" value="Bacteria"/>
</dbReference>
<proteinExistence type="predicted"/>
<keyword evidence="1 2" id="KW-0732">Signal</keyword>
<dbReference type="Pfam" id="PF23759">
    <property type="entry name" value="GBD_T9SS_assoc"/>
    <property type="match status" value="1"/>
</dbReference>
<dbReference type="InterPro" id="IPR026444">
    <property type="entry name" value="Secre_tail"/>
</dbReference>
<evidence type="ECO:0000256" key="2">
    <source>
        <dbReference type="SAM" id="SignalP"/>
    </source>
</evidence>
<dbReference type="InterPro" id="IPR013783">
    <property type="entry name" value="Ig-like_fold"/>
</dbReference>
<dbReference type="PROSITE" id="PS50853">
    <property type="entry name" value="FN3"/>
    <property type="match status" value="2"/>
</dbReference>
<gene>
    <name evidence="4" type="ORF">Q767_08645</name>
</gene>
<feature type="domain" description="Fibronectin type-III" evidence="3">
    <location>
        <begin position="137"/>
        <end position="235"/>
    </location>
</feature>
<dbReference type="eggNOG" id="COG4412">
    <property type="taxonomic scope" value="Bacteria"/>
</dbReference>
<dbReference type="Proteomes" id="UP000030149">
    <property type="component" value="Unassembled WGS sequence"/>
</dbReference>
<dbReference type="NCBIfam" id="NF038128">
    <property type="entry name" value="choice_anch_J"/>
    <property type="match status" value="1"/>
</dbReference>
<keyword evidence="5" id="KW-1185">Reference proteome</keyword>
<feature type="chain" id="PRO_5004752006" description="Fibronectin type-III domain-containing protein" evidence="2">
    <location>
        <begin position="20"/>
        <end position="730"/>
    </location>
</feature>
<name>V6S156_9FLAO</name>
<dbReference type="SUPFAM" id="SSF49265">
    <property type="entry name" value="Fibronectin type III"/>
    <property type="match status" value="2"/>
</dbReference>
<dbReference type="RefSeq" id="WP_023574899.1">
    <property type="nucleotide sequence ID" value="NZ_AVCS01000028.1"/>
</dbReference>
<evidence type="ECO:0000259" key="3">
    <source>
        <dbReference type="PROSITE" id="PS50853"/>
    </source>
</evidence>
<protein>
    <recommendedName>
        <fullName evidence="3">Fibronectin type-III domain-containing protein</fullName>
    </recommendedName>
</protein>
<sequence length="730" mass="77004">MKKFTFLIFLLVFGLQSFSQSICKQTFTVSGKDVDPNNGNRPTVLTINASDIICHGTGTGVTMTLKRPGQSLISDRCSSWFNFSLSVDGGTPITGCGGSFDNVDITGFSTLTITSANLDQYPDDVTISIDVEVAFTPTEAPVCTALNVPANGAVNVIDSRIKWPVAAGGTTGYKLNVGTTAGESDILNMQYVGNVTDYTLGTLTPGTTYYVKVIPYNAIGDATGCAETTFTTCGAVSVPVSEDFTTYLPGCWQKGKNGDLAAGPGTFIGSAWFEDGFANNGSTGAFSYNIAWNTGNEWVVSPLFTIPATGYELKFDAAANQHNLTSAPTTPWESDDVVQVLVSNDVNNWTVLYTYNNTNVPSNIGTSNIIDLDAYAGQNVRFAFRAVEGTDNGNADIDFSIDNFNLRLTPPCADLSGLTASNITDSAATITWNSVAGGYQYVLDQVASDPVGAGTDTATNSFSASPLSPETVYYLHVRTDCSGVYGVWSTVSFTTLPPPPAPPVNDICANAIALTTGGVFQDNYITGTIWGATTTSGVAPSCATNFAADVWYSVVVPASGNLKIETFITPSYQLVDTVIGAFSGACGTLVPVACSDNDGEYSQYGLSSLSLTNRTPGETLYVGVWKSGVAAPAQNSSEFSISAYDATLSAADFDTTVFKAYPNPVKDVLNLTYSAEISSVEVYNMLGQKVLAKTLNVAQGQIDMSNLNAGNYVVKVTSEGLTKTIKVVKR</sequence>
<dbReference type="Gene3D" id="2.60.40.10">
    <property type="entry name" value="Immunoglobulins"/>
    <property type="match status" value="2"/>
</dbReference>
<organism evidence="4 5">
    <name type="scientific">Flavobacterium enshiense DK69</name>
    <dbReference type="NCBI Taxonomy" id="1107311"/>
    <lineage>
        <taxon>Bacteria</taxon>
        <taxon>Pseudomonadati</taxon>
        <taxon>Bacteroidota</taxon>
        <taxon>Flavobacteriia</taxon>
        <taxon>Flavobacteriales</taxon>
        <taxon>Flavobacteriaceae</taxon>
        <taxon>Flavobacterium</taxon>
    </lineage>
</organism>
<feature type="domain" description="Fibronectin type-III" evidence="3">
    <location>
        <begin position="414"/>
        <end position="499"/>
    </location>
</feature>
<dbReference type="EMBL" id="JRLZ01000008">
    <property type="protein sequence ID" value="KGO95749.1"/>
    <property type="molecule type" value="Genomic_DNA"/>
</dbReference>
<dbReference type="OrthoDB" id="975384at2"/>
<dbReference type="AlphaFoldDB" id="V6S156"/>
<dbReference type="PATRIC" id="fig|1107311.3.peg.2910"/>
<dbReference type="Pfam" id="PF18962">
    <property type="entry name" value="Por_Secre_tail"/>
    <property type="match status" value="1"/>
</dbReference>
<reference evidence="4 5" key="2">
    <citation type="journal article" date="2015" name="Stand. Genomic Sci.">
        <title>High quality draft genomic sequence of Flavobacterium enshiense DK69(T) and comparison among Flavobacterium genomes.</title>
        <authorList>
            <person name="Zeng Z."/>
            <person name="Chen C."/>
            <person name="Du H."/>
            <person name="Wang G."/>
            <person name="Li M."/>
        </authorList>
    </citation>
    <scope>NUCLEOTIDE SEQUENCE [LARGE SCALE GENOMIC DNA]</scope>
    <source>
        <strain evidence="4 5">DK69</strain>
    </source>
</reference>
<dbReference type="NCBIfam" id="TIGR04183">
    <property type="entry name" value="Por_Secre_tail"/>
    <property type="match status" value="1"/>
</dbReference>
<dbReference type="eggNOG" id="COG3391">
    <property type="taxonomic scope" value="Bacteria"/>
</dbReference>
<accession>V6S156</accession>
<evidence type="ECO:0000313" key="4">
    <source>
        <dbReference type="EMBL" id="KGO95749.1"/>
    </source>
</evidence>
<dbReference type="InterPro" id="IPR036116">
    <property type="entry name" value="FN3_sf"/>
</dbReference>
<reference evidence="5" key="1">
    <citation type="submission" date="2013-09" db="EMBL/GenBank/DDBJ databases">
        <authorList>
            <person name="Zeng Z."/>
            <person name="Chen C."/>
        </authorList>
    </citation>
    <scope>NUCLEOTIDE SEQUENCE [LARGE SCALE GENOMIC DNA]</scope>
    <source>
        <strain evidence="5">DK69</strain>
    </source>
</reference>
<dbReference type="CDD" id="cd00063">
    <property type="entry name" value="FN3"/>
    <property type="match status" value="1"/>
</dbReference>
<comment type="caution">
    <text evidence="4">The sequence shown here is derived from an EMBL/GenBank/DDBJ whole genome shotgun (WGS) entry which is preliminary data.</text>
</comment>
<dbReference type="InterPro" id="IPR003961">
    <property type="entry name" value="FN3_dom"/>
</dbReference>
<dbReference type="InterPro" id="IPR056600">
    <property type="entry name" value="GBD_T9SS_assoc"/>
</dbReference>
<dbReference type="SMART" id="SM00060">
    <property type="entry name" value="FN3"/>
    <property type="match status" value="2"/>
</dbReference>